<keyword evidence="3" id="KW-1185">Reference proteome</keyword>
<proteinExistence type="predicted"/>
<evidence type="ECO:0000313" key="3">
    <source>
        <dbReference type="Proteomes" id="UP000325081"/>
    </source>
</evidence>
<accession>A0A5A7R9U7</accession>
<dbReference type="AlphaFoldDB" id="A0A5A7R9U7"/>
<organism evidence="2 3">
    <name type="scientific">Striga asiatica</name>
    <name type="common">Asiatic witchweed</name>
    <name type="synonym">Buchnera asiatica</name>
    <dbReference type="NCBI Taxonomy" id="4170"/>
    <lineage>
        <taxon>Eukaryota</taxon>
        <taxon>Viridiplantae</taxon>
        <taxon>Streptophyta</taxon>
        <taxon>Embryophyta</taxon>
        <taxon>Tracheophyta</taxon>
        <taxon>Spermatophyta</taxon>
        <taxon>Magnoliopsida</taxon>
        <taxon>eudicotyledons</taxon>
        <taxon>Gunneridae</taxon>
        <taxon>Pentapetalae</taxon>
        <taxon>asterids</taxon>
        <taxon>lamiids</taxon>
        <taxon>Lamiales</taxon>
        <taxon>Orobanchaceae</taxon>
        <taxon>Buchnereae</taxon>
        <taxon>Striga</taxon>
    </lineage>
</organism>
<protein>
    <submittedName>
        <fullName evidence="2">F-box only protein 42</fullName>
    </submittedName>
</protein>
<dbReference type="Proteomes" id="UP000325081">
    <property type="component" value="Unassembled WGS sequence"/>
</dbReference>
<feature type="region of interest" description="Disordered" evidence="1">
    <location>
        <begin position="19"/>
        <end position="96"/>
    </location>
</feature>
<feature type="compositionally biased region" description="Polar residues" evidence="1">
    <location>
        <begin position="36"/>
        <end position="47"/>
    </location>
</feature>
<reference evidence="3" key="1">
    <citation type="journal article" date="2019" name="Curr. Biol.">
        <title>Genome Sequence of Striga asiatica Provides Insight into the Evolution of Plant Parasitism.</title>
        <authorList>
            <person name="Yoshida S."/>
            <person name="Kim S."/>
            <person name="Wafula E.K."/>
            <person name="Tanskanen J."/>
            <person name="Kim Y.M."/>
            <person name="Honaas L."/>
            <person name="Yang Z."/>
            <person name="Spallek T."/>
            <person name="Conn C.E."/>
            <person name="Ichihashi Y."/>
            <person name="Cheong K."/>
            <person name="Cui S."/>
            <person name="Der J.P."/>
            <person name="Gundlach H."/>
            <person name="Jiao Y."/>
            <person name="Hori C."/>
            <person name="Ishida J.K."/>
            <person name="Kasahara H."/>
            <person name="Kiba T."/>
            <person name="Kim M.S."/>
            <person name="Koo N."/>
            <person name="Laohavisit A."/>
            <person name="Lee Y.H."/>
            <person name="Lumba S."/>
            <person name="McCourt P."/>
            <person name="Mortimer J.C."/>
            <person name="Mutuku J.M."/>
            <person name="Nomura T."/>
            <person name="Sasaki-Sekimoto Y."/>
            <person name="Seto Y."/>
            <person name="Wang Y."/>
            <person name="Wakatake T."/>
            <person name="Sakakibara H."/>
            <person name="Demura T."/>
            <person name="Yamaguchi S."/>
            <person name="Yoneyama K."/>
            <person name="Manabe R.I."/>
            <person name="Nelson D.C."/>
            <person name="Schulman A.H."/>
            <person name="Timko M.P."/>
            <person name="dePamphilis C.W."/>
            <person name="Choi D."/>
            <person name="Shirasu K."/>
        </authorList>
    </citation>
    <scope>NUCLEOTIDE SEQUENCE [LARGE SCALE GENOMIC DNA]</scope>
    <source>
        <strain evidence="3">cv. UVA1</strain>
    </source>
</reference>
<evidence type="ECO:0000256" key="1">
    <source>
        <dbReference type="SAM" id="MobiDB-lite"/>
    </source>
</evidence>
<comment type="caution">
    <text evidence="2">The sequence shown here is derived from an EMBL/GenBank/DDBJ whole genome shotgun (WGS) entry which is preliminary data.</text>
</comment>
<sequence>MRKPPTATRHRLPWYTLICRSQNPPPSPLHSSSLLTDSNDASETSAGSRRPEHYRKTESRSGVSLSNKGVVERPTGFRKIPSRTSEHTQFEEFSSTTNYPVCRRLEFKS</sequence>
<gene>
    <name evidence="2" type="ORF">STAS_31776</name>
</gene>
<evidence type="ECO:0000313" key="2">
    <source>
        <dbReference type="EMBL" id="GER54212.1"/>
    </source>
</evidence>
<feature type="compositionally biased region" description="Basic and acidic residues" evidence="1">
    <location>
        <begin position="49"/>
        <end position="59"/>
    </location>
</feature>
<name>A0A5A7R9U7_STRAF</name>
<dbReference type="EMBL" id="BKCP01010959">
    <property type="protein sequence ID" value="GER54212.1"/>
    <property type="molecule type" value="Genomic_DNA"/>
</dbReference>